<dbReference type="FunFam" id="3.30.470.20:FF:000012">
    <property type="entry name" value="Pyruvate carboxylase"/>
    <property type="match status" value="1"/>
</dbReference>
<dbReference type="CDD" id="cd06850">
    <property type="entry name" value="biotinyl_domain"/>
    <property type="match status" value="1"/>
</dbReference>
<feature type="binding site" description="via carbamate group" evidence="14">
    <location>
        <position position="716"/>
    </location>
    <ligand>
        <name>Mn(2+)</name>
        <dbReference type="ChEBI" id="CHEBI:29035"/>
    </ligand>
</feature>
<dbReference type="GO" id="GO:0005737">
    <property type="term" value="C:cytoplasm"/>
    <property type="evidence" value="ECO:0007669"/>
    <property type="project" value="TreeGrafter"/>
</dbReference>
<dbReference type="GO" id="GO:0005524">
    <property type="term" value="F:ATP binding"/>
    <property type="evidence" value="ECO:0007669"/>
    <property type="project" value="UniProtKB-UniRule"/>
</dbReference>
<dbReference type="InterPro" id="IPR003379">
    <property type="entry name" value="Carboxylase_cons_dom"/>
</dbReference>
<dbReference type="PROSITE" id="PS50975">
    <property type="entry name" value="ATP_GRASP"/>
    <property type="match status" value="1"/>
</dbReference>
<feature type="binding site" evidence="14">
    <location>
        <position position="547"/>
    </location>
    <ligand>
        <name>Mn(2+)</name>
        <dbReference type="ChEBI" id="CHEBI:29035"/>
    </ligand>
</feature>
<dbReference type="GO" id="GO:0006094">
    <property type="term" value="P:gluconeogenesis"/>
    <property type="evidence" value="ECO:0007669"/>
    <property type="project" value="UniProtKB-UniPathway"/>
</dbReference>
<feature type="modified residue" description="N6-biotinyllysine" evidence="15">
    <location>
        <position position="1116"/>
    </location>
</feature>
<feature type="domain" description="ATP-grasp" evidence="17">
    <location>
        <begin position="125"/>
        <end position="323"/>
    </location>
</feature>
<dbReference type="FunFam" id="3.20.20.70:FF:000033">
    <property type="entry name" value="Pyruvate carboxylase"/>
    <property type="match status" value="1"/>
</dbReference>
<dbReference type="RefSeq" id="WP_144983585.1">
    <property type="nucleotide sequence ID" value="NZ_CP037920.1"/>
</dbReference>
<comment type="pathway">
    <text evidence="2">Carbohydrate biosynthesis; gluconeogenesis.</text>
</comment>
<evidence type="ECO:0000259" key="18">
    <source>
        <dbReference type="PROSITE" id="PS50979"/>
    </source>
</evidence>
<evidence type="ECO:0000256" key="15">
    <source>
        <dbReference type="PIRSR" id="PIRSR001594-4"/>
    </source>
</evidence>
<feature type="binding site" evidence="13">
    <location>
        <position position="240"/>
    </location>
    <ligand>
        <name>ATP</name>
        <dbReference type="ChEBI" id="CHEBI:30616"/>
    </ligand>
</feature>
<keyword evidence="6 14" id="KW-0479">Metal-binding</keyword>
<dbReference type="InterPro" id="IPR005481">
    <property type="entry name" value="BC-like_N"/>
</dbReference>
<dbReference type="Pfam" id="PF02786">
    <property type="entry name" value="CPSase_L_D2"/>
    <property type="match status" value="1"/>
</dbReference>
<dbReference type="PROSITE" id="PS50968">
    <property type="entry name" value="BIOTINYL_LIPOYL"/>
    <property type="match status" value="1"/>
</dbReference>
<dbReference type="Gene3D" id="3.30.470.20">
    <property type="entry name" value="ATP-grasp fold, B domain"/>
    <property type="match status" value="1"/>
</dbReference>
<feature type="modified residue" description="N6-carboxylysine" evidence="15">
    <location>
        <position position="716"/>
    </location>
</feature>
<dbReference type="GO" id="GO:0046872">
    <property type="term" value="F:metal ion binding"/>
    <property type="evidence" value="ECO:0007669"/>
    <property type="project" value="UniProtKB-KW"/>
</dbReference>
<dbReference type="InterPro" id="IPR001882">
    <property type="entry name" value="Biotin_BS"/>
</dbReference>
<dbReference type="PROSITE" id="PS50979">
    <property type="entry name" value="BC"/>
    <property type="match status" value="1"/>
</dbReference>
<keyword evidence="5 11" id="KW-0436">Ligase</keyword>
<dbReference type="Gene3D" id="3.20.20.70">
    <property type="entry name" value="Aldolase class I"/>
    <property type="match status" value="1"/>
</dbReference>
<feature type="domain" description="Lipoyl-binding" evidence="16">
    <location>
        <begin position="1075"/>
        <end position="1150"/>
    </location>
</feature>
<feature type="binding site" evidence="13">
    <location>
        <position position="205"/>
    </location>
    <ligand>
        <name>ATP</name>
        <dbReference type="ChEBI" id="CHEBI:30616"/>
    </ligand>
</feature>
<gene>
    <name evidence="20" type="primary">cfiB</name>
    <name evidence="20" type="ORF">V144x_15250</name>
</gene>
<dbReference type="PROSITE" id="PS00867">
    <property type="entry name" value="CPSASE_2"/>
    <property type="match status" value="1"/>
</dbReference>
<organism evidence="20 21">
    <name type="scientific">Gimesia aquarii</name>
    <dbReference type="NCBI Taxonomy" id="2527964"/>
    <lineage>
        <taxon>Bacteria</taxon>
        <taxon>Pseudomonadati</taxon>
        <taxon>Planctomycetota</taxon>
        <taxon>Planctomycetia</taxon>
        <taxon>Planctomycetales</taxon>
        <taxon>Planctomycetaceae</taxon>
        <taxon>Gimesia</taxon>
    </lineage>
</organism>
<dbReference type="PROSITE" id="PS00866">
    <property type="entry name" value="CPSASE_1"/>
    <property type="match status" value="1"/>
</dbReference>
<dbReference type="PROSITE" id="PS50991">
    <property type="entry name" value="PYR_CT"/>
    <property type="match status" value="1"/>
</dbReference>
<evidence type="ECO:0000259" key="17">
    <source>
        <dbReference type="PROSITE" id="PS50975"/>
    </source>
</evidence>
<dbReference type="InterPro" id="IPR005479">
    <property type="entry name" value="CPAse_ATP-bd"/>
</dbReference>
<comment type="cofactor">
    <cofactor evidence="1 11">
        <name>biotin</name>
        <dbReference type="ChEBI" id="CHEBI:57586"/>
    </cofactor>
</comment>
<evidence type="ECO:0000256" key="13">
    <source>
        <dbReference type="PIRSR" id="PIRSR001594-2"/>
    </source>
</evidence>
<dbReference type="InterPro" id="IPR005482">
    <property type="entry name" value="Biotin_COase_C"/>
</dbReference>
<feature type="active site" evidence="12">
    <location>
        <position position="298"/>
    </location>
</feature>
<dbReference type="InterPro" id="IPR016185">
    <property type="entry name" value="PreATP-grasp_dom_sf"/>
</dbReference>
<feature type="binding site" evidence="13">
    <location>
        <position position="880"/>
    </location>
    <ligand>
        <name>substrate</name>
    </ligand>
</feature>
<dbReference type="SUPFAM" id="SSF56059">
    <property type="entry name" value="Glutathione synthetase ATP-binding domain-like"/>
    <property type="match status" value="1"/>
</dbReference>
<sequence length="1150" mass="127247">MSTGSIKRLLVANRSEIAIRIFRSTHELGIRTVGIYTHEDRYALHRTKADEAYQIGKPGHPVKSYLDIDAIITLAKQKKIDAIHPGYGFLSENAEFAQACADAGIIFVGPRVETLQQLGDKISARKIADKAGVPVLGGSGEAITDAASGRKTAQSIGFPIILKAAHGGGGRGMRVVQDEKEFDAAFEQARSESLSAFGSPDVFVEKFISRARHIEVQLLGDKHGNLVHLYERDCSVQRRHQKVVEIAPAPNIDPDVRMALCDAALKIGQSVDYECAGTVEFLLDADTNEFYFIEVNPRIQVEHTVTEEVTGIDIVKSQILIAQGTPLADPEIKINSQEEIETNGFAIQCRVTTEDPTNNFMPDYGRVAHYRSASGMGVRLDAGTAFSGAMVFPYYDSLLVKVTIWARTFKVASARIERCLQEFRIRGVKTNIPFVLKLITHPTFINGDCYTRFIDETPELFDFPQRHDRATKLLTYLAETIVNGNPLVKDRPKAKRRKAAPIPAYNKKQASPPDGMKQKLQELGAEKFSKWILEQKPLLLTDTSFRDAHQSLYATRFRTHDMLQIADVYAHNCPELFSLEMWGGATFDTSMRFLKESPWQRLAEMRTRVPNILFQMLIRASSAVGYTNYPDNVVRAFVKEAAAAGIDVFRVFDALNWVPNMKVAMEEVQKSGAICEASICYTGDILDSSKTKYDLKYYVNMAKELENMGAHILAIKDMAGLCKPYAAQLLVKTLKEEIGIPIHFHTHDTGGGQAASILKAAEAGLDIADGAVPSMSGGTSQPNLNTVIEAQRFSDHQPTVDVHQLDEISEYWRATRNFYSAFESPVLPAGANLYEHQMPGGQYTNLLQQAQSLGLGDRWSEVCHVYAEVNQLLGDIVKVTPTSKAVGDMALFLVANDLSCDDVVKGDRELAFPESVLDLVSGRMGQTPGGFPEDIQKQILRGEKPLTERPGSILPPADFEEAAKQVQEFVNHTPTDQDVISYLLYPKVFEDFMKHQEAYFDTSGLPTYAFFDGMEPEEEIMVDIAPGKTLILKFLAVGKPQTDGCRTVFFELNGQPREVIIVDKSLKPQDESRRKADQSDPKQIGATMPGVVVSLAVKVGSKVKAGDQLLMLEAMKMQTSVISEQDGEVSQILVEPGTQVESGDLLIMLD</sequence>
<feature type="binding site" evidence="13">
    <location>
        <position position="121"/>
    </location>
    <ligand>
        <name>ATP</name>
        <dbReference type="ChEBI" id="CHEBI:30616"/>
    </ligand>
</feature>
<comment type="catalytic activity">
    <reaction evidence="11">
        <text>hydrogencarbonate + pyruvate + ATP = oxaloacetate + ADP + phosphate + H(+)</text>
        <dbReference type="Rhea" id="RHEA:20844"/>
        <dbReference type="ChEBI" id="CHEBI:15361"/>
        <dbReference type="ChEBI" id="CHEBI:15378"/>
        <dbReference type="ChEBI" id="CHEBI:16452"/>
        <dbReference type="ChEBI" id="CHEBI:17544"/>
        <dbReference type="ChEBI" id="CHEBI:30616"/>
        <dbReference type="ChEBI" id="CHEBI:43474"/>
        <dbReference type="ChEBI" id="CHEBI:456216"/>
        <dbReference type="EC" id="6.4.1.1"/>
    </reaction>
</comment>
<evidence type="ECO:0000256" key="7">
    <source>
        <dbReference type="ARBA" id="ARBA00022741"/>
    </source>
</evidence>
<dbReference type="Pfam" id="PF02436">
    <property type="entry name" value="PYC_OADA"/>
    <property type="match status" value="1"/>
</dbReference>
<dbReference type="EC" id="6.4.1.1" evidence="3 11"/>
<evidence type="ECO:0000256" key="2">
    <source>
        <dbReference type="ARBA" id="ARBA00004742"/>
    </source>
</evidence>
<evidence type="ECO:0000256" key="1">
    <source>
        <dbReference type="ARBA" id="ARBA00001953"/>
    </source>
</evidence>
<dbReference type="Gene3D" id="3.10.600.10">
    <property type="entry name" value="pyruvate carboxylase f1077a mutant domain"/>
    <property type="match status" value="1"/>
</dbReference>
<reference evidence="20 21" key="1">
    <citation type="submission" date="2019-03" db="EMBL/GenBank/DDBJ databases">
        <title>Deep-cultivation of Planctomycetes and their phenomic and genomic characterization uncovers novel biology.</title>
        <authorList>
            <person name="Wiegand S."/>
            <person name="Jogler M."/>
            <person name="Boedeker C."/>
            <person name="Pinto D."/>
            <person name="Vollmers J."/>
            <person name="Rivas-Marin E."/>
            <person name="Kohn T."/>
            <person name="Peeters S.H."/>
            <person name="Heuer A."/>
            <person name="Rast P."/>
            <person name="Oberbeckmann S."/>
            <person name="Bunk B."/>
            <person name="Jeske O."/>
            <person name="Meyerdierks A."/>
            <person name="Storesund J.E."/>
            <person name="Kallscheuer N."/>
            <person name="Luecker S."/>
            <person name="Lage O.M."/>
            <person name="Pohl T."/>
            <person name="Merkel B.J."/>
            <person name="Hornburger P."/>
            <person name="Mueller R.-W."/>
            <person name="Bruemmer F."/>
            <person name="Labrenz M."/>
            <person name="Spormann A.M."/>
            <person name="Op den Camp H."/>
            <person name="Overmann J."/>
            <person name="Amann R."/>
            <person name="Jetten M.S.M."/>
            <person name="Mascher T."/>
            <person name="Medema M.H."/>
            <person name="Devos D.P."/>
            <person name="Kaster A.-K."/>
            <person name="Ovreas L."/>
            <person name="Rohde M."/>
            <person name="Galperin M.Y."/>
            <person name="Jogler C."/>
        </authorList>
    </citation>
    <scope>NUCLEOTIDE SEQUENCE [LARGE SCALE GENOMIC DNA]</scope>
    <source>
        <strain evidence="20 21">V144</strain>
    </source>
</reference>
<keyword evidence="8 11" id="KW-0067">ATP-binding</keyword>
<keyword evidence="7 11" id="KW-0547">Nucleotide-binding</keyword>
<dbReference type="GO" id="GO:0004736">
    <property type="term" value="F:pyruvate carboxylase activity"/>
    <property type="evidence" value="ECO:0007669"/>
    <property type="project" value="UniProtKB-EC"/>
</dbReference>
<dbReference type="PANTHER" id="PTHR43778:SF2">
    <property type="entry name" value="PYRUVATE CARBOXYLASE, MITOCHONDRIAL"/>
    <property type="match status" value="1"/>
</dbReference>
<dbReference type="NCBIfam" id="TIGR01235">
    <property type="entry name" value="pyruv_carbox"/>
    <property type="match status" value="1"/>
</dbReference>
<dbReference type="SMART" id="SM00878">
    <property type="entry name" value="Biotin_carb_C"/>
    <property type="match status" value="1"/>
</dbReference>
<dbReference type="CDD" id="cd07937">
    <property type="entry name" value="DRE_TIM_PC_TC_5S"/>
    <property type="match status" value="1"/>
</dbReference>
<dbReference type="InterPro" id="IPR011764">
    <property type="entry name" value="Biotin_carboxylation_dom"/>
</dbReference>
<evidence type="ECO:0000313" key="21">
    <source>
        <dbReference type="Proteomes" id="UP000318704"/>
    </source>
</evidence>
<dbReference type="InterPro" id="IPR005930">
    <property type="entry name" value="Pyruv_COase"/>
</dbReference>
<evidence type="ECO:0000256" key="5">
    <source>
        <dbReference type="ARBA" id="ARBA00022598"/>
    </source>
</evidence>
<dbReference type="PANTHER" id="PTHR43778">
    <property type="entry name" value="PYRUVATE CARBOXYLASE"/>
    <property type="match status" value="1"/>
</dbReference>
<evidence type="ECO:0000256" key="9">
    <source>
        <dbReference type="ARBA" id="ARBA00023267"/>
    </source>
</evidence>
<evidence type="ECO:0000256" key="11">
    <source>
        <dbReference type="PIRNR" id="PIRNR001594"/>
    </source>
</evidence>
<dbReference type="PROSITE" id="PS00188">
    <property type="entry name" value="BIOTIN"/>
    <property type="match status" value="1"/>
</dbReference>
<evidence type="ECO:0000313" key="20">
    <source>
        <dbReference type="EMBL" id="QDT96072.1"/>
    </source>
</evidence>
<feature type="binding site" evidence="14">
    <location>
        <position position="745"/>
    </location>
    <ligand>
        <name>Mn(2+)</name>
        <dbReference type="ChEBI" id="CHEBI:29035"/>
    </ligand>
</feature>
<dbReference type="NCBIfam" id="NF009554">
    <property type="entry name" value="PRK12999.1"/>
    <property type="match status" value="1"/>
</dbReference>
<evidence type="ECO:0000256" key="3">
    <source>
        <dbReference type="ARBA" id="ARBA00013057"/>
    </source>
</evidence>
<dbReference type="SUPFAM" id="SSF52440">
    <property type="entry name" value="PreATP-grasp domain"/>
    <property type="match status" value="1"/>
</dbReference>
<dbReference type="Pfam" id="PF02785">
    <property type="entry name" value="Biotin_carb_C"/>
    <property type="match status" value="1"/>
</dbReference>
<keyword evidence="9 11" id="KW-0092">Biotin</keyword>
<dbReference type="AlphaFoldDB" id="A0A517VST4"/>
<comment type="function">
    <text evidence="11">Catalyzes a 2-step reaction, involving the ATP-dependent carboxylation of the covalently attached biotin in the first step and the transfer of the carboxyl group to pyruvate in the second.</text>
</comment>
<dbReference type="SUPFAM" id="SSF51246">
    <property type="entry name" value="Rudiment single hybrid motif"/>
    <property type="match status" value="1"/>
</dbReference>
<dbReference type="PIRSF" id="PIRSF001594">
    <property type="entry name" value="Pyruv_carbox"/>
    <property type="match status" value="1"/>
</dbReference>
<dbReference type="SUPFAM" id="SSF89000">
    <property type="entry name" value="post-HMGL domain-like"/>
    <property type="match status" value="1"/>
</dbReference>
<dbReference type="SUPFAM" id="SSF51230">
    <property type="entry name" value="Single hybrid motif"/>
    <property type="match status" value="1"/>
</dbReference>
<evidence type="ECO:0000256" key="8">
    <source>
        <dbReference type="ARBA" id="ARBA00022840"/>
    </source>
</evidence>
<accession>A0A517VST4</accession>
<dbReference type="Pfam" id="PF00682">
    <property type="entry name" value="HMGL-like"/>
    <property type="match status" value="1"/>
</dbReference>
<dbReference type="InterPro" id="IPR011053">
    <property type="entry name" value="Single_hybrid_motif"/>
</dbReference>
<evidence type="ECO:0000256" key="12">
    <source>
        <dbReference type="PIRSR" id="PIRSR001594-1"/>
    </source>
</evidence>
<protein>
    <recommendedName>
        <fullName evidence="3 11">Pyruvate carboxylase</fullName>
        <ecNumber evidence="3 11">6.4.1.1</ecNumber>
    </recommendedName>
</protein>
<dbReference type="KEGG" id="gaw:V144x_15250"/>
<dbReference type="Pfam" id="PF00289">
    <property type="entry name" value="Biotin_carb_N"/>
    <property type="match status" value="1"/>
</dbReference>
<dbReference type="FunFam" id="2.40.50.100:FF:000003">
    <property type="entry name" value="Acetyl-CoA carboxylase biotin carboxyl carrier protein"/>
    <property type="match status" value="1"/>
</dbReference>
<evidence type="ECO:0000259" key="19">
    <source>
        <dbReference type="PROSITE" id="PS50991"/>
    </source>
</evidence>
<evidence type="ECO:0000256" key="10">
    <source>
        <dbReference type="ARBA" id="ARBA00023268"/>
    </source>
</evidence>
<evidence type="ECO:0000256" key="4">
    <source>
        <dbReference type="ARBA" id="ARBA00022432"/>
    </source>
</evidence>
<dbReference type="EMBL" id="CP037920">
    <property type="protein sequence ID" value="QDT96072.1"/>
    <property type="molecule type" value="Genomic_DNA"/>
</dbReference>
<feature type="binding site" evidence="13">
    <location>
        <position position="619"/>
    </location>
    <ligand>
        <name>substrate</name>
    </ligand>
</feature>
<feature type="domain" description="Biotin carboxylation" evidence="18">
    <location>
        <begin position="5"/>
        <end position="459"/>
    </location>
</feature>
<dbReference type="InterPro" id="IPR011761">
    <property type="entry name" value="ATP-grasp"/>
</dbReference>
<dbReference type="InterPro" id="IPR055268">
    <property type="entry name" value="PCB-like"/>
</dbReference>
<feature type="binding site" evidence="14">
    <location>
        <position position="747"/>
    </location>
    <ligand>
        <name>Mn(2+)</name>
        <dbReference type="ChEBI" id="CHEBI:29035"/>
    </ligand>
</feature>
<dbReference type="Gene3D" id="2.40.50.100">
    <property type="match status" value="1"/>
</dbReference>
<dbReference type="Proteomes" id="UP000318704">
    <property type="component" value="Chromosome"/>
</dbReference>
<dbReference type="UniPathway" id="UPA00138"/>
<proteinExistence type="predicted"/>
<dbReference type="InterPro" id="IPR000089">
    <property type="entry name" value="Biotin_lipoyl"/>
</dbReference>
<evidence type="ECO:0000256" key="6">
    <source>
        <dbReference type="ARBA" id="ARBA00022723"/>
    </source>
</evidence>
<feature type="domain" description="Pyruvate carboxyltransferase" evidence="19">
    <location>
        <begin position="538"/>
        <end position="806"/>
    </location>
</feature>
<keyword evidence="4" id="KW-0312">Gluconeogenesis</keyword>
<dbReference type="Pfam" id="PF00364">
    <property type="entry name" value="Biotin_lipoyl"/>
    <property type="match status" value="1"/>
</dbReference>
<dbReference type="InterPro" id="IPR000891">
    <property type="entry name" value="PYR_CT"/>
</dbReference>
<name>A0A517VST4_9PLAN</name>
<dbReference type="NCBIfam" id="NF006761">
    <property type="entry name" value="PRK09282.1"/>
    <property type="match status" value="1"/>
</dbReference>
<evidence type="ECO:0000256" key="14">
    <source>
        <dbReference type="PIRSR" id="PIRSR001594-3"/>
    </source>
</evidence>
<dbReference type="SUPFAM" id="SSF51569">
    <property type="entry name" value="Aldolase"/>
    <property type="match status" value="1"/>
</dbReference>
<dbReference type="InterPro" id="IPR011054">
    <property type="entry name" value="Rudment_hybrid_motif"/>
</dbReference>
<keyword evidence="10" id="KW-0511">Multifunctional enzyme</keyword>
<dbReference type="FunFam" id="3.40.50.20:FF:000010">
    <property type="entry name" value="Propionyl-CoA carboxylase subunit alpha"/>
    <property type="match status" value="1"/>
</dbReference>
<dbReference type="FunFam" id="3.30.1490.20:FF:000003">
    <property type="entry name" value="acetyl-CoA carboxylase isoform X1"/>
    <property type="match status" value="1"/>
</dbReference>
<evidence type="ECO:0000259" key="16">
    <source>
        <dbReference type="PROSITE" id="PS50968"/>
    </source>
</evidence>
<dbReference type="InterPro" id="IPR013785">
    <property type="entry name" value="Aldolase_TIM"/>
</dbReference>